<keyword evidence="1" id="KW-0472">Membrane</keyword>
<comment type="caution">
    <text evidence="2">The sequence shown here is derived from an EMBL/GenBank/DDBJ whole genome shotgun (WGS) entry which is preliminary data.</text>
</comment>
<reference evidence="2 3" key="1">
    <citation type="submission" date="2019-08" db="EMBL/GenBank/DDBJ databases">
        <title>Bradyrhizobium hipponensis sp. nov., a rhizobium isolated from a Lupinus angustifolius root nodule in Tunisia.</title>
        <authorList>
            <person name="Off K."/>
            <person name="Rejili M."/>
            <person name="Mars M."/>
            <person name="Brachmann A."/>
            <person name="Marin M."/>
        </authorList>
    </citation>
    <scope>NUCLEOTIDE SEQUENCE [LARGE SCALE GENOMIC DNA]</scope>
    <source>
        <strain evidence="2 3">CTAW71</strain>
    </source>
</reference>
<accession>A0A5D3KEW0</accession>
<keyword evidence="1" id="KW-0812">Transmembrane</keyword>
<evidence type="ECO:0000313" key="2">
    <source>
        <dbReference type="EMBL" id="TYL95154.1"/>
    </source>
</evidence>
<dbReference type="AlphaFoldDB" id="A0A5D3KEW0"/>
<sequence length="68" mass="7557">MAGAQFGTIQFHLCRMFPLFAAVLRCGWDIRKFSGADMIRNTRTGWGSVARWFHWGLALAIIGTIGLG</sequence>
<evidence type="ECO:0000256" key="1">
    <source>
        <dbReference type="SAM" id="Phobius"/>
    </source>
</evidence>
<protein>
    <recommendedName>
        <fullName evidence="4">Cytochrome b561 bacterial/Ni-hydrogenase domain-containing protein</fullName>
    </recommendedName>
</protein>
<dbReference type="Proteomes" id="UP000324758">
    <property type="component" value="Unassembled WGS sequence"/>
</dbReference>
<evidence type="ECO:0008006" key="4">
    <source>
        <dbReference type="Google" id="ProtNLM"/>
    </source>
</evidence>
<organism evidence="2 3">
    <name type="scientific">Bradyrhizobium rifense</name>
    <dbReference type="NCBI Taxonomy" id="515499"/>
    <lineage>
        <taxon>Bacteria</taxon>
        <taxon>Pseudomonadati</taxon>
        <taxon>Pseudomonadota</taxon>
        <taxon>Alphaproteobacteria</taxon>
        <taxon>Hyphomicrobiales</taxon>
        <taxon>Nitrobacteraceae</taxon>
        <taxon>Bradyrhizobium</taxon>
    </lineage>
</organism>
<dbReference type="EMBL" id="VSSS01000025">
    <property type="protein sequence ID" value="TYL95154.1"/>
    <property type="molecule type" value="Genomic_DNA"/>
</dbReference>
<keyword evidence="3" id="KW-1185">Reference proteome</keyword>
<evidence type="ECO:0000313" key="3">
    <source>
        <dbReference type="Proteomes" id="UP000324758"/>
    </source>
</evidence>
<name>A0A5D3KEW0_9BRAD</name>
<keyword evidence="1" id="KW-1133">Transmembrane helix</keyword>
<proteinExistence type="predicted"/>
<dbReference type="OrthoDB" id="7280471at2"/>
<gene>
    <name evidence="2" type="ORF">FXB40_15565</name>
</gene>
<feature type="transmembrane region" description="Helical" evidence="1">
    <location>
        <begin position="49"/>
        <end position="67"/>
    </location>
</feature>